<evidence type="ECO:0000313" key="2">
    <source>
        <dbReference type="EMBL" id="KJX93497.1"/>
    </source>
</evidence>
<dbReference type="Proteomes" id="UP000033647">
    <property type="component" value="Unassembled WGS sequence"/>
</dbReference>
<dbReference type="Pfam" id="PF06985">
    <property type="entry name" value="HET"/>
    <property type="match status" value="1"/>
</dbReference>
<dbReference type="PANTHER" id="PTHR24148">
    <property type="entry name" value="ANKYRIN REPEAT DOMAIN-CONTAINING PROTEIN 39 HOMOLOG-RELATED"/>
    <property type="match status" value="1"/>
</dbReference>
<dbReference type="STRING" id="1047168.A0A0F4G936"/>
<feature type="domain" description="Heterokaryon incompatibility" evidence="1">
    <location>
        <begin position="12"/>
        <end position="145"/>
    </location>
</feature>
<keyword evidence="3" id="KW-1185">Reference proteome</keyword>
<gene>
    <name evidence="2" type="ORF">TI39_contig4305g00001</name>
</gene>
<dbReference type="AlphaFoldDB" id="A0A0F4G936"/>
<evidence type="ECO:0000259" key="1">
    <source>
        <dbReference type="Pfam" id="PF06985"/>
    </source>
</evidence>
<organism evidence="2 3">
    <name type="scientific">Zymoseptoria brevis</name>
    <dbReference type="NCBI Taxonomy" id="1047168"/>
    <lineage>
        <taxon>Eukaryota</taxon>
        <taxon>Fungi</taxon>
        <taxon>Dikarya</taxon>
        <taxon>Ascomycota</taxon>
        <taxon>Pezizomycotina</taxon>
        <taxon>Dothideomycetes</taxon>
        <taxon>Dothideomycetidae</taxon>
        <taxon>Mycosphaerellales</taxon>
        <taxon>Mycosphaerellaceae</taxon>
        <taxon>Zymoseptoria</taxon>
    </lineage>
</organism>
<dbReference type="EMBL" id="LAFY01004264">
    <property type="protein sequence ID" value="KJX93497.1"/>
    <property type="molecule type" value="Genomic_DNA"/>
</dbReference>
<accession>A0A0F4G936</accession>
<proteinExistence type="predicted"/>
<dbReference type="InterPro" id="IPR010730">
    <property type="entry name" value="HET"/>
</dbReference>
<dbReference type="InterPro" id="IPR052895">
    <property type="entry name" value="HetReg/Transcr_Mod"/>
</dbReference>
<reference evidence="2 3" key="1">
    <citation type="submission" date="2015-03" db="EMBL/GenBank/DDBJ databases">
        <title>RNA-seq based gene annotation and comparative genomics of four Zymoseptoria species reveal species-specific pathogenicity related genes and transposable element activity.</title>
        <authorList>
            <person name="Grandaubert J."/>
            <person name="Bhattacharyya A."/>
            <person name="Stukenbrock E.H."/>
        </authorList>
    </citation>
    <scope>NUCLEOTIDE SEQUENCE [LARGE SCALE GENOMIC DNA]</scope>
    <source>
        <strain evidence="2 3">Zb18110</strain>
    </source>
</reference>
<name>A0A0F4G936_9PEZI</name>
<sequence>MRRHSPHYPTLWGQPDPNCHIEVNSASLRITKNLLRFLMQVRQLFQYASRCFWIDAVCVDQSNLDERGQQVSLMPSIYSSAALVVLWLGPEYESSDLAMHAFTRNSSTIPTQSTHSGKLWRKGEGAAIRALCERRYWTRLWVLQELTLADNKIEIMCGDKQTQWTAFTAFTLHVRPPPFRARNETNYACEGLRKSPGKAMTIQILQTSNDALLYDQILAARHLNCWDPRDKFYGVLGISGGTFSGAIRADYDISLVRLVHKVLQQELAERPPTELDEIVQRAQRLGDVLDVPVGDILSTAELPPPVMKGHALNHKQTGIDLLWAFRLKL</sequence>
<evidence type="ECO:0000313" key="3">
    <source>
        <dbReference type="Proteomes" id="UP000033647"/>
    </source>
</evidence>
<dbReference type="PANTHER" id="PTHR24148:SF73">
    <property type="entry name" value="HET DOMAIN PROTEIN (AFU_ORTHOLOGUE AFUA_8G01020)"/>
    <property type="match status" value="1"/>
</dbReference>
<comment type="caution">
    <text evidence="2">The sequence shown here is derived from an EMBL/GenBank/DDBJ whole genome shotgun (WGS) entry which is preliminary data.</text>
</comment>
<protein>
    <recommendedName>
        <fullName evidence="1">Heterokaryon incompatibility domain-containing protein</fullName>
    </recommendedName>
</protein>
<dbReference type="OrthoDB" id="3640777at2759"/>